<feature type="region of interest" description="Disordered" evidence="1">
    <location>
        <begin position="26"/>
        <end position="49"/>
    </location>
</feature>
<dbReference type="AlphaFoldDB" id="A0A067MMZ4"/>
<dbReference type="GO" id="GO:0016787">
    <property type="term" value="F:hydrolase activity"/>
    <property type="evidence" value="ECO:0007669"/>
    <property type="project" value="InterPro"/>
</dbReference>
<sequence length="629" mass="69219">MASIAKLAAAFALGLGLLTPLTGACGGSGDQDHHHHVRSQPGATQPTAFPSSPLVWGDVNFLHTTDTHGWLIGHQKSSPPEPNYSGDFGDFASFVEHMRQEADARGVDLLLVDSGDLHDGTGLSDGFPAGDVDGHESNKFLAKLPYDILAIGNHELYIYNVTRDMHLNFAPQWDGRYLSSNVNITIPDKDGKATSVPVGDRYTKFKTKRGRKVTAFGVIFNFTGNAPNTTVQGVADMVKESWFKEAIIEEPDFFLLVGHMPVSQDNWPLVFNAIRAVHSTIPIFVFGGHTHIRDCVQYDGRSMALESGAYMETVFPFVSSGAKLDSRNRTQNLSVTRRYLDANRNTPTDILHKYHTTNSSEFDTARGEAITAGITDLANRFNLSYAFGTAPQDYYLHRVQYPGNDSLLSLLADKIIPVALKIGFPERANISNVIVANAGSQRFDLLKGPFTRNDQLVVSPFTNAFVYIPNVPFSIAKQVLGQLNSAGSPQRRTADGLESAEDYAAGHIQSRFDRWRQDQWARFGHRAANENFTLGYVTKDSCSGIGDDTIHSPIPYYPIPDYVGSPLPTNVPEDAGLDLIILDFFQNDTIKILNKLSSGGKQYTTTDVLPYGDIKIDQIHALYAEAVWN</sequence>
<evidence type="ECO:0000313" key="4">
    <source>
        <dbReference type="EMBL" id="KDQ16095.1"/>
    </source>
</evidence>
<proteinExistence type="predicted"/>
<dbReference type="PROSITE" id="PS51257">
    <property type="entry name" value="PROKAR_LIPOPROTEIN"/>
    <property type="match status" value="1"/>
</dbReference>
<dbReference type="InterPro" id="IPR053828">
    <property type="entry name" value="Nucleosidase_C"/>
</dbReference>
<dbReference type="PANTHER" id="PTHR11575:SF22">
    <property type="entry name" value="ADL392WP"/>
    <property type="match status" value="1"/>
</dbReference>
<dbReference type="InterPro" id="IPR014485">
    <property type="entry name" value="Pesterase_C1039"/>
</dbReference>
<dbReference type="InterPro" id="IPR041823">
    <property type="entry name" value="YHR202W_N"/>
</dbReference>
<dbReference type="STRING" id="930990.A0A067MMZ4"/>
<dbReference type="PIRSF" id="PIRSF017316">
    <property type="entry name" value="Pesterase_C1039"/>
    <property type="match status" value="1"/>
</dbReference>
<dbReference type="InParanoid" id="A0A067MMZ4"/>
<dbReference type="PANTHER" id="PTHR11575">
    <property type="entry name" value="5'-NUCLEOTIDASE-RELATED"/>
    <property type="match status" value="1"/>
</dbReference>
<name>A0A067MMZ4_BOTB1</name>
<evidence type="ECO:0000259" key="3">
    <source>
        <dbReference type="Pfam" id="PF21953"/>
    </source>
</evidence>
<dbReference type="SUPFAM" id="SSF55816">
    <property type="entry name" value="5'-nucleotidase (syn. UDP-sugar hydrolase), C-terminal domain"/>
    <property type="match status" value="1"/>
</dbReference>
<protein>
    <recommendedName>
        <fullName evidence="3">Putative 5'-nucleotidase C-terminal domain-containing protein</fullName>
    </recommendedName>
</protein>
<dbReference type="Gene3D" id="3.90.780.10">
    <property type="entry name" value="5'-Nucleotidase, C-terminal domain"/>
    <property type="match status" value="1"/>
</dbReference>
<feature type="signal peptide" evidence="2">
    <location>
        <begin position="1"/>
        <end position="24"/>
    </location>
</feature>
<dbReference type="InterPro" id="IPR006179">
    <property type="entry name" value="5_nucleotidase/apyrase"/>
</dbReference>
<reference evidence="5" key="1">
    <citation type="journal article" date="2014" name="Proc. Natl. Acad. Sci. U.S.A.">
        <title>Extensive sampling of basidiomycete genomes demonstrates inadequacy of the white-rot/brown-rot paradigm for wood decay fungi.</title>
        <authorList>
            <person name="Riley R."/>
            <person name="Salamov A.A."/>
            <person name="Brown D.W."/>
            <person name="Nagy L.G."/>
            <person name="Floudas D."/>
            <person name="Held B.W."/>
            <person name="Levasseur A."/>
            <person name="Lombard V."/>
            <person name="Morin E."/>
            <person name="Otillar R."/>
            <person name="Lindquist E.A."/>
            <person name="Sun H."/>
            <person name="LaButti K.M."/>
            <person name="Schmutz J."/>
            <person name="Jabbour D."/>
            <person name="Luo H."/>
            <person name="Baker S.E."/>
            <person name="Pisabarro A.G."/>
            <person name="Walton J.D."/>
            <person name="Blanchette R.A."/>
            <person name="Henrissat B."/>
            <person name="Martin F."/>
            <person name="Cullen D."/>
            <person name="Hibbett D.S."/>
            <person name="Grigoriev I.V."/>
        </authorList>
    </citation>
    <scope>NUCLEOTIDE SEQUENCE [LARGE SCALE GENOMIC DNA]</scope>
    <source>
        <strain evidence="5">FD-172 SS1</strain>
    </source>
</reference>
<feature type="domain" description="Putative 5'-nucleotidase C-terminal" evidence="3">
    <location>
        <begin position="393"/>
        <end position="588"/>
    </location>
</feature>
<dbReference type="HOGENOM" id="CLU_019028_1_0_1"/>
<dbReference type="CDD" id="cd07407">
    <property type="entry name" value="MPP_YHR202W_N"/>
    <property type="match status" value="1"/>
</dbReference>
<gene>
    <name evidence="4" type="ORF">BOTBODRAFT_107742</name>
</gene>
<dbReference type="Proteomes" id="UP000027195">
    <property type="component" value="Unassembled WGS sequence"/>
</dbReference>
<dbReference type="OrthoDB" id="7722975at2759"/>
<dbReference type="InterPro" id="IPR029052">
    <property type="entry name" value="Metallo-depent_PP-like"/>
</dbReference>
<dbReference type="Pfam" id="PF21953">
    <property type="entry name" value="NadN_nucleosid_C"/>
    <property type="match status" value="1"/>
</dbReference>
<dbReference type="SUPFAM" id="SSF56300">
    <property type="entry name" value="Metallo-dependent phosphatases"/>
    <property type="match status" value="1"/>
</dbReference>
<organism evidence="4 5">
    <name type="scientific">Botryobasidium botryosum (strain FD-172 SS1)</name>
    <dbReference type="NCBI Taxonomy" id="930990"/>
    <lineage>
        <taxon>Eukaryota</taxon>
        <taxon>Fungi</taxon>
        <taxon>Dikarya</taxon>
        <taxon>Basidiomycota</taxon>
        <taxon>Agaricomycotina</taxon>
        <taxon>Agaricomycetes</taxon>
        <taxon>Cantharellales</taxon>
        <taxon>Botryobasidiaceae</taxon>
        <taxon>Botryobasidium</taxon>
    </lineage>
</organism>
<evidence type="ECO:0000256" key="1">
    <source>
        <dbReference type="SAM" id="MobiDB-lite"/>
    </source>
</evidence>
<dbReference type="GO" id="GO:0005576">
    <property type="term" value="C:extracellular region"/>
    <property type="evidence" value="ECO:0007669"/>
    <property type="project" value="UniProtKB-ARBA"/>
</dbReference>
<dbReference type="InterPro" id="IPR036907">
    <property type="entry name" value="5'-Nucleotdase_C_sf"/>
</dbReference>
<evidence type="ECO:0000313" key="5">
    <source>
        <dbReference type="Proteomes" id="UP000027195"/>
    </source>
</evidence>
<dbReference type="GO" id="GO:0009166">
    <property type="term" value="P:nucleotide catabolic process"/>
    <property type="evidence" value="ECO:0007669"/>
    <property type="project" value="InterPro"/>
</dbReference>
<evidence type="ECO:0000256" key="2">
    <source>
        <dbReference type="SAM" id="SignalP"/>
    </source>
</evidence>
<keyword evidence="2" id="KW-0732">Signal</keyword>
<feature type="chain" id="PRO_5001641408" description="Putative 5'-nucleotidase C-terminal domain-containing protein" evidence="2">
    <location>
        <begin position="25"/>
        <end position="629"/>
    </location>
</feature>
<dbReference type="GO" id="GO:0005829">
    <property type="term" value="C:cytosol"/>
    <property type="evidence" value="ECO:0007669"/>
    <property type="project" value="TreeGrafter"/>
</dbReference>
<dbReference type="FunCoup" id="A0A067MMZ4">
    <property type="interactions" value="206"/>
</dbReference>
<accession>A0A067MMZ4</accession>
<dbReference type="FunFam" id="3.60.21.10:FF:000043">
    <property type="entry name" value="Ser/Thr protein phosphatase family"/>
    <property type="match status" value="1"/>
</dbReference>
<keyword evidence="5" id="KW-1185">Reference proteome</keyword>
<dbReference type="Gene3D" id="3.60.21.10">
    <property type="match status" value="1"/>
</dbReference>
<dbReference type="EMBL" id="KL198029">
    <property type="protein sequence ID" value="KDQ16095.1"/>
    <property type="molecule type" value="Genomic_DNA"/>
</dbReference>